<dbReference type="PANTHER" id="PTHR35525">
    <property type="entry name" value="BLL6575 PROTEIN"/>
    <property type="match status" value="1"/>
</dbReference>
<dbReference type="Pfam" id="PF07336">
    <property type="entry name" value="ABATE"/>
    <property type="match status" value="1"/>
</dbReference>
<dbReference type="SUPFAM" id="SSF160904">
    <property type="entry name" value="Jann2411-like"/>
    <property type="match status" value="1"/>
</dbReference>
<accession>A0A916UCY5</accession>
<dbReference type="EMBL" id="BMED01000001">
    <property type="protein sequence ID" value="GGC68441.1"/>
    <property type="molecule type" value="Genomic_DNA"/>
</dbReference>
<name>A0A916UCY5_9BURK</name>
<organism evidence="2 3">
    <name type="scientific">Undibacterium terreum</name>
    <dbReference type="NCBI Taxonomy" id="1224302"/>
    <lineage>
        <taxon>Bacteria</taxon>
        <taxon>Pseudomonadati</taxon>
        <taxon>Pseudomonadota</taxon>
        <taxon>Betaproteobacteria</taxon>
        <taxon>Burkholderiales</taxon>
        <taxon>Oxalobacteraceae</taxon>
        <taxon>Undibacterium</taxon>
    </lineage>
</organism>
<proteinExistence type="predicted"/>
<dbReference type="InterPro" id="IPR023286">
    <property type="entry name" value="ABATE_dom_sf"/>
</dbReference>
<dbReference type="Gene3D" id="1.10.3300.10">
    <property type="entry name" value="Jann2411-like domain"/>
    <property type="match status" value="1"/>
</dbReference>
<dbReference type="Pfam" id="PF11706">
    <property type="entry name" value="zf-CGNR"/>
    <property type="match status" value="1"/>
</dbReference>
<keyword evidence="3" id="KW-1185">Reference proteome</keyword>
<feature type="domain" description="Zinc finger CGNR" evidence="1">
    <location>
        <begin position="160"/>
        <end position="201"/>
    </location>
</feature>
<protein>
    <recommendedName>
        <fullName evidence="1">Zinc finger CGNR domain-containing protein</fullName>
    </recommendedName>
</protein>
<evidence type="ECO:0000259" key="1">
    <source>
        <dbReference type="Pfam" id="PF11706"/>
    </source>
</evidence>
<sequence>MKAQEPVAIQPANVAPLLADHPALDFLNTLVRVRDEDVDFLSDDAAVMAWLLRTGFTDEDAREELAGELSSRPGVLKDITVGLRENSRQLIALHKTGKWGDPAIINRFLERGGSYRQLAWSKETSPATYSYRRLKTLEDLLVPVAEAVADLLSHGDVELVRKCENPECRMWFYDRTKSHKRRWCSMALCGNRMKVAAFRARERG</sequence>
<dbReference type="PANTHER" id="PTHR35525:SF3">
    <property type="entry name" value="BLL6575 PROTEIN"/>
    <property type="match status" value="1"/>
</dbReference>
<dbReference type="Proteomes" id="UP000637423">
    <property type="component" value="Unassembled WGS sequence"/>
</dbReference>
<reference evidence="2" key="1">
    <citation type="journal article" date="2014" name="Int. J. Syst. Evol. Microbiol.">
        <title>Complete genome sequence of Corynebacterium casei LMG S-19264T (=DSM 44701T), isolated from a smear-ripened cheese.</title>
        <authorList>
            <consortium name="US DOE Joint Genome Institute (JGI-PGF)"/>
            <person name="Walter F."/>
            <person name="Albersmeier A."/>
            <person name="Kalinowski J."/>
            <person name="Ruckert C."/>
        </authorList>
    </citation>
    <scope>NUCLEOTIDE SEQUENCE</scope>
    <source>
        <strain evidence="2">CGMCC 1.10998</strain>
    </source>
</reference>
<gene>
    <name evidence="2" type="ORF">GCM10011396_14340</name>
</gene>
<dbReference type="RefSeq" id="WP_188565230.1">
    <property type="nucleotide sequence ID" value="NZ_BMED01000001.1"/>
</dbReference>
<dbReference type="AlphaFoldDB" id="A0A916UCY5"/>
<evidence type="ECO:0000313" key="3">
    <source>
        <dbReference type="Proteomes" id="UP000637423"/>
    </source>
</evidence>
<evidence type="ECO:0000313" key="2">
    <source>
        <dbReference type="EMBL" id="GGC68441.1"/>
    </source>
</evidence>
<dbReference type="InterPro" id="IPR010852">
    <property type="entry name" value="ABATE"/>
</dbReference>
<comment type="caution">
    <text evidence="2">The sequence shown here is derived from an EMBL/GenBank/DDBJ whole genome shotgun (WGS) entry which is preliminary data.</text>
</comment>
<dbReference type="InterPro" id="IPR021005">
    <property type="entry name" value="Znf_CGNR"/>
</dbReference>
<reference evidence="2" key="2">
    <citation type="submission" date="2020-09" db="EMBL/GenBank/DDBJ databases">
        <authorList>
            <person name="Sun Q."/>
            <person name="Zhou Y."/>
        </authorList>
    </citation>
    <scope>NUCLEOTIDE SEQUENCE</scope>
    <source>
        <strain evidence="2">CGMCC 1.10998</strain>
    </source>
</reference>